<accession>A0ABW7KE51</accession>
<evidence type="ECO:0000313" key="1">
    <source>
        <dbReference type="EMBL" id="MFH5240710.1"/>
    </source>
</evidence>
<sequence>MVGVPLDTKATPEFTVEDISVGAYAHGFGTSGDGRPYAFRVIRRTIHVEVYREDLDHTVPNQEDVAALAEASITDIDLNDERSIVALVRDLVHTAEPVEREVASESTTVRAFLSRISSVIDSI</sequence>
<dbReference type="EMBL" id="JBIMSP010000002">
    <property type="protein sequence ID" value="MFH5240710.1"/>
    <property type="molecule type" value="Genomic_DNA"/>
</dbReference>
<organism evidence="1 2">
    <name type="scientific">Antrihabitans spumae</name>
    <dbReference type="NCBI Taxonomy" id="3373370"/>
    <lineage>
        <taxon>Bacteria</taxon>
        <taxon>Bacillati</taxon>
        <taxon>Actinomycetota</taxon>
        <taxon>Actinomycetes</taxon>
        <taxon>Mycobacteriales</taxon>
        <taxon>Nocardiaceae</taxon>
        <taxon>Antrihabitans</taxon>
    </lineage>
</organism>
<gene>
    <name evidence="1" type="ORF">ACHIPV_02290</name>
</gene>
<dbReference type="Proteomes" id="UP001609176">
    <property type="component" value="Unassembled WGS sequence"/>
</dbReference>
<evidence type="ECO:0000313" key="2">
    <source>
        <dbReference type="Proteomes" id="UP001609176"/>
    </source>
</evidence>
<name>A0ABW7KE51_9NOCA</name>
<dbReference type="RefSeq" id="WP_395123376.1">
    <property type="nucleotide sequence ID" value="NZ_JBIMSN010000016.1"/>
</dbReference>
<comment type="caution">
    <text evidence="1">The sequence shown here is derived from an EMBL/GenBank/DDBJ whole genome shotgun (WGS) entry which is preliminary data.</text>
</comment>
<proteinExistence type="predicted"/>
<protein>
    <submittedName>
        <fullName evidence="1">Uncharacterized protein</fullName>
    </submittedName>
</protein>
<reference evidence="1 2" key="1">
    <citation type="submission" date="2024-10" db="EMBL/GenBank/DDBJ databases">
        <authorList>
            <person name="Riesco R."/>
        </authorList>
    </citation>
    <scope>NUCLEOTIDE SEQUENCE [LARGE SCALE GENOMIC DNA]</scope>
    <source>
        <strain evidence="1 2">NCIMB 15448</strain>
    </source>
</reference>